<dbReference type="Pfam" id="PF08299">
    <property type="entry name" value="Bac_DnaA_C"/>
    <property type="match status" value="1"/>
</dbReference>
<dbReference type="EMBL" id="OCPC01000003">
    <property type="protein sequence ID" value="SOE17497.1"/>
    <property type="molecule type" value="Genomic_DNA"/>
</dbReference>
<dbReference type="AlphaFoldDB" id="A0A286IBV3"/>
<organism evidence="2 3">
    <name type="scientific">Hoeflea halophila</name>
    <dbReference type="NCBI Taxonomy" id="714899"/>
    <lineage>
        <taxon>Bacteria</taxon>
        <taxon>Pseudomonadati</taxon>
        <taxon>Pseudomonadota</taxon>
        <taxon>Alphaproteobacteria</taxon>
        <taxon>Hyphomicrobiales</taxon>
        <taxon>Rhizobiaceae</taxon>
        <taxon>Hoeflea</taxon>
    </lineage>
</organism>
<dbReference type="RefSeq" id="WP_179759039.1">
    <property type="nucleotide sequence ID" value="NZ_OCPC01000003.1"/>
</dbReference>
<dbReference type="Gene3D" id="1.10.1750.10">
    <property type="match status" value="1"/>
</dbReference>
<evidence type="ECO:0000313" key="2">
    <source>
        <dbReference type="EMBL" id="SOE17497.1"/>
    </source>
</evidence>
<dbReference type="CDD" id="cd06571">
    <property type="entry name" value="Bac_DnaA_C"/>
    <property type="match status" value="1"/>
</dbReference>
<name>A0A286IBV3_9HYPH</name>
<gene>
    <name evidence="2" type="ORF">SAMN05877838_2397</name>
</gene>
<feature type="domain" description="Chromosomal replication initiator DnaA C-terminal" evidence="1">
    <location>
        <begin position="98"/>
        <end position="161"/>
    </location>
</feature>
<dbReference type="SUPFAM" id="SSF48295">
    <property type="entry name" value="TrpR-like"/>
    <property type="match status" value="1"/>
</dbReference>
<sequence>MVRQSVKISRYDSAAARRDSGVCSRLSMAEALSGTILGSEAAPAIAGPAGNTADKEKVGGKGLPDTSLALGACRARRCGRKRNTSFADTLRCRVTWRLVSELFAAACERDLPEGAARRRPRCHIRQIAMYLCHVVLSVPYQTIANAFSRDRTTVMHACSVIEDRRDDAAYDRFVERCERCVKAVFAPLEHDNAEL</sequence>
<dbReference type="InterPro" id="IPR013159">
    <property type="entry name" value="DnaA_C"/>
</dbReference>
<dbReference type="GO" id="GO:0006270">
    <property type="term" value="P:DNA replication initiation"/>
    <property type="evidence" value="ECO:0007669"/>
    <property type="project" value="InterPro"/>
</dbReference>
<keyword evidence="3" id="KW-1185">Reference proteome</keyword>
<reference evidence="3" key="1">
    <citation type="submission" date="2017-08" db="EMBL/GenBank/DDBJ databases">
        <authorList>
            <person name="Varghese N."/>
            <person name="Submissions S."/>
        </authorList>
    </citation>
    <scope>NUCLEOTIDE SEQUENCE [LARGE SCALE GENOMIC DNA]</scope>
    <source>
        <strain evidence="3">KCTC 23107</strain>
    </source>
</reference>
<evidence type="ECO:0000259" key="1">
    <source>
        <dbReference type="SMART" id="SM00760"/>
    </source>
</evidence>
<accession>A0A286IBV3</accession>
<dbReference type="InterPro" id="IPR010921">
    <property type="entry name" value="Trp_repressor/repl_initiator"/>
</dbReference>
<dbReference type="Proteomes" id="UP000219465">
    <property type="component" value="Unassembled WGS sequence"/>
</dbReference>
<dbReference type="GO" id="GO:0006275">
    <property type="term" value="P:regulation of DNA replication"/>
    <property type="evidence" value="ECO:0007669"/>
    <property type="project" value="InterPro"/>
</dbReference>
<dbReference type="GO" id="GO:0043565">
    <property type="term" value="F:sequence-specific DNA binding"/>
    <property type="evidence" value="ECO:0007669"/>
    <property type="project" value="InterPro"/>
</dbReference>
<dbReference type="GO" id="GO:0005524">
    <property type="term" value="F:ATP binding"/>
    <property type="evidence" value="ECO:0007669"/>
    <property type="project" value="InterPro"/>
</dbReference>
<dbReference type="SMART" id="SM00760">
    <property type="entry name" value="Bac_DnaA_C"/>
    <property type="match status" value="1"/>
</dbReference>
<evidence type="ECO:0000313" key="3">
    <source>
        <dbReference type="Proteomes" id="UP000219465"/>
    </source>
</evidence>
<proteinExistence type="predicted"/>
<protein>
    <submittedName>
        <fullName evidence="2">DnaA-like protein</fullName>
    </submittedName>
</protein>